<feature type="transmembrane region" description="Helical" evidence="1">
    <location>
        <begin position="198"/>
        <end position="221"/>
    </location>
</feature>
<organism evidence="3 4">
    <name type="scientific">Carboxylicivirga marina</name>
    <dbReference type="NCBI Taxonomy" id="2800988"/>
    <lineage>
        <taxon>Bacteria</taxon>
        <taxon>Pseudomonadati</taxon>
        <taxon>Bacteroidota</taxon>
        <taxon>Bacteroidia</taxon>
        <taxon>Marinilabiliales</taxon>
        <taxon>Marinilabiliaceae</taxon>
        <taxon>Carboxylicivirga</taxon>
    </lineage>
</organism>
<dbReference type="InterPro" id="IPR002645">
    <property type="entry name" value="STAS_dom"/>
</dbReference>
<feature type="transmembrane region" description="Helical" evidence="1">
    <location>
        <begin position="164"/>
        <end position="186"/>
    </location>
</feature>
<gene>
    <name evidence="3" type="ORF">JIV24_02150</name>
</gene>
<evidence type="ECO:0000259" key="2">
    <source>
        <dbReference type="PROSITE" id="PS50801"/>
    </source>
</evidence>
<protein>
    <submittedName>
        <fullName evidence="3">MlaE family lipid ABC transporter permease subunit</fullName>
    </submittedName>
</protein>
<dbReference type="Pfam" id="PF02405">
    <property type="entry name" value="MlaE"/>
    <property type="match status" value="1"/>
</dbReference>
<feature type="domain" description="STAS" evidence="2">
    <location>
        <begin position="19"/>
        <end position="124"/>
    </location>
</feature>
<keyword evidence="1" id="KW-0812">Transmembrane</keyword>
<proteinExistence type="inferred from homology"/>
<dbReference type="InterPro" id="IPR030802">
    <property type="entry name" value="Permease_MalE"/>
</dbReference>
<sequence length="371" mass="41545">MKNKNHIPAYSLNIEETTLHLAGSLLIGNANVFMEEVLMCLKKYKHKQIVIEIDHLEYIDSIGVATLNYLKSRLDERKIKVQIDGGKKEIKLKLQTFSLNETIQIQKNKKVPFWEDVGYQMYRFLNDDLRAFIILMTNVMYWSITDLFKPKMQRQGEFYNQAVLIGVNALWIVLAMSFIIGLVLAIQSATQLRNLGANIYIVDLIVIAMMSEMGPLMPAILVAGRSGSAIAAEIATMKVTSEMDALKTMGINPVRFVVIPKIYGTIVTLPFLTILADILGIFGGMIVAYFYLDISFQVFINRMTESLYNRDILIGLVKSLVFACIIVLTGSFFGLRAKHGAEGVGKVTTQAVVVSISLVFIADSIMGLLFY</sequence>
<dbReference type="PANTHER" id="PTHR30188:SF3">
    <property type="entry name" value="ABC TRANSPORTER PERMEASE"/>
    <property type="match status" value="1"/>
</dbReference>
<dbReference type="NCBIfam" id="TIGR00056">
    <property type="entry name" value="MlaE family lipid ABC transporter permease subunit"/>
    <property type="match status" value="1"/>
</dbReference>
<comment type="caution">
    <text evidence="3">The sequence shown here is derived from an EMBL/GenBank/DDBJ whole genome shotgun (WGS) entry which is preliminary data.</text>
</comment>
<dbReference type="Gene3D" id="3.30.750.24">
    <property type="entry name" value="STAS domain"/>
    <property type="match status" value="1"/>
</dbReference>
<comment type="similarity">
    <text evidence="1">Belongs to the MlaE permease family.</text>
</comment>
<dbReference type="InterPro" id="IPR036513">
    <property type="entry name" value="STAS_dom_sf"/>
</dbReference>
<dbReference type="EMBL" id="JAENRR010000003">
    <property type="protein sequence ID" value="MBK3516125.1"/>
    <property type="molecule type" value="Genomic_DNA"/>
</dbReference>
<dbReference type="PANTHER" id="PTHR30188">
    <property type="entry name" value="ABC TRANSPORTER PERMEASE PROTEIN-RELATED"/>
    <property type="match status" value="1"/>
</dbReference>
<dbReference type="PROSITE" id="PS50801">
    <property type="entry name" value="STAS"/>
    <property type="match status" value="1"/>
</dbReference>
<feature type="transmembrane region" description="Helical" evidence="1">
    <location>
        <begin position="312"/>
        <end position="335"/>
    </location>
</feature>
<evidence type="ECO:0000256" key="1">
    <source>
        <dbReference type="RuleBase" id="RU362044"/>
    </source>
</evidence>
<feature type="transmembrane region" description="Helical" evidence="1">
    <location>
        <begin position="347"/>
        <end position="370"/>
    </location>
</feature>
<accession>A0ABS1HES8</accession>
<dbReference type="RefSeq" id="WP_200463358.1">
    <property type="nucleotide sequence ID" value="NZ_JAENRR010000003.1"/>
</dbReference>
<feature type="transmembrane region" description="Helical" evidence="1">
    <location>
        <begin position="129"/>
        <end position="144"/>
    </location>
</feature>
<evidence type="ECO:0000313" key="4">
    <source>
        <dbReference type="Proteomes" id="UP000605676"/>
    </source>
</evidence>
<feature type="transmembrane region" description="Helical" evidence="1">
    <location>
        <begin position="262"/>
        <end position="292"/>
    </location>
</feature>
<dbReference type="Pfam" id="PF01740">
    <property type="entry name" value="STAS"/>
    <property type="match status" value="1"/>
</dbReference>
<dbReference type="SUPFAM" id="SSF52091">
    <property type="entry name" value="SpoIIaa-like"/>
    <property type="match status" value="1"/>
</dbReference>
<keyword evidence="1" id="KW-0472">Membrane</keyword>
<keyword evidence="1" id="KW-1133">Transmembrane helix</keyword>
<evidence type="ECO:0000313" key="3">
    <source>
        <dbReference type="EMBL" id="MBK3516125.1"/>
    </source>
</evidence>
<name>A0ABS1HES8_9BACT</name>
<dbReference type="InterPro" id="IPR003453">
    <property type="entry name" value="ABC_MlaE_roteobac"/>
</dbReference>
<dbReference type="Proteomes" id="UP000605676">
    <property type="component" value="Unassembled WGS sequence"/>
</dbReference>
<reference evidence="3 4" key="1">
    <citation type="submission" date="2021-01" db="EMBL/GenBank/DDBJ databases">
        <title>Carboxyliciviraga sp.nov., isolated from coastal sediments.</title>
        <authorList>
            <person name="Lu D."/>
            <person name="Zhang T."/>
        </authorList>
    </citation>
    <scope>NUCLEOTIDE SEQUENCE [LARGE SCALE GENOMIC DNA]</scope>
    <source>
        <strain evidence="3 4">N1Y132</strain>
    </source>
</reference>
<keyword evidence="4" id="KW-1185">Reference proteome</keyword>